<dbReference type="InterPro" id="IPR049317">
    <property type="entry name" value="GCIP-like_N"/>
</dbReference>
<dbReference type="AlphaFoldDB" id="A0A804HXL4"/>
<organism evidence="3 4">
    <name type="scientific">Musa acuminata subsp. malaccensis</name>
    <name type="common">Wild banana</name>
    <name type="synonym">Musa malaccensis</name>
    <dbReference type="NCBI Taxonomy" id="214687"/>
    <lineage>
        <taxon>Eukaryota</taxon>
        <taxon>Viridiplantae</taxon>
        <taxon>Streptophyta</taxon>
        <taxon>Embryophyta</taxon>
        <taxon>Tracheophyta</taxon>
        <taxon>Spermatophyta</taxon>
        <taxon>Magnoliopsida</taxon>
        <taxon>Liliopsida</taxon>
        <taxon>Zingiberales</taxon>
        <taxon>Musaceae</taxon>
        <taxon>Musa</taxon>
    </lineage>
</organism>
<evidence type="ECO:0000313" key="2">
    <source>
        <dbReference type="EMBL" id="CAG1835717.1"/>
    </source>
</evidence>
<dbReference type="Gramene" id="Ma01_t23610.1">
    <property type="protein sequence ID" value="Ma01_p23610.1"/>
    <property type="gene ID" value="Ma01_g23610"/>
</dbReference>
<feature type="domain" description="Cyclin-D1-binding protein 1-like N-terminal" evidence="1">
    <location>
        <begin position="1"/>
        <end position="119"/>
    </location>
</feature>
<dbReference type="EnsemblPlants" id="Ma01_t23610.1">
    <property type="protein sequence ID" value="Ma01_p23610.1"/>
    <property type="gene ID" value="Ma01_g23610"/>
</dbReference>
<name>A0A804HXL4_MUSAM</name>
<accession>A0A804HXL4</accession>
<gene>
    <name evidence="2" type="ORF">GSMUA_237080.1</name>
</gene>
<sequence>MLWSGEAPDIMALEENMGAYCNILHGFLLFCHGSKVGAGPTLHASISASAKQVVDCSIALLRKAVCYHESHDHVKRLSIPQLAGTVWEACDALKKTATTNCTAVRGAMTQVAVSVKDIL</sequence>
<evidence type="ECO:0000313" key="3">
    <source>
        <dbReference type="EnsemblPlants" id="Ma01_p23610.1"/>
    </source>
</evidence>
<evidence type="ECO:0000313" key="4">
    <source>
        <dbReference type="Proteomes" id="UP000012960"/>
    </source>
</evidence>
<dbReference type="InParanoid" id="A0A804HXL4"/>
<dbReference type="InterPro" id="IPR026907">
    <property type="entry name" value="GCIP-like"/>
</dbReference>
<dbReference type="PANTHER" id="PTHR15492:SF1">
    <property type="entry name" value="CYCLIN-D1-BINDING PROTEIN 1"/>
    <property type="match status" value="1"/>
</dbReference>
<protein>
    <submittedName>
        <fullName evidence="2">(wild Malaysian banana) hypothetical protein</fullName>
    </submittedName>
</protein>
<dbReference type="EMBL" id="HG996474">
    <property type="protein sequence ID" value="CAG1835717.1"/>
    <property type="molecule type" value="Genomic_DNA"/>
</dbReference>
<reference evidence="2" key="1">
    <citation type="submission" date="2021-03" db="EMBL/GenBank/DDBJ databases">
        <authorList>
            <consortium name="Genoscope - CEA"/>
            <person name="William W."/>
        </authorList>
    </citation>
    <scope>NUCLEOTIDE SEQUENCE</scope>
    <source>
        <strain evidence="2">Doubled-haploid Pahang</strain>
    </source>
</reference>
<dbReference type="Proteomes" id="UP000012960">
    <property type="component" value="Unplaced"/>
</dbReference>
<keyword evidence="4" id="KW-1185">Reference proteome</keyword>
<reference evidence="3" key="2">
    <citation type="submission" date="2021-05" db="UniProtKB">
        <authorList>
            <consortium name="EnsemblPlants"/>
        </authorList>
    </citation>
    <scope>IDENTIFICATION</scope>
    <source>
        <strain evidence="3">subsp. malaccensis</strain>
    </source>
</reference>
<proteinExistence type="predicted"/>
<dbReference type="Pfam" id="PF13324">
    <property type="entry name" value="GCIP_N"/>
    <property type="match status" value="1"/>
</dbReference>
<dbReference type="PANTHER" id="PTHR15492">
    <property type="entry name" value="CYCLIN D1-BINDING PROTEIN 1"/>
    <property type="match status" value="1"/>
</dbReference>
<evidence type="ECO:0000259" key="1">
    <source>
        <dbReference type="Pfam" id="PF13324"/>
    </source>
</evidence>